<keyword evidence="1" id="KW-1133">Transmembrane helix</keyword>
<evidence type="ECO:0000313" key="3">
    <source>
        <dbReference type="EnsemblFungi" id="MAPG_08500T0"/>
    </source>
</evidence>
<evidence type="ECO:0000313" key="2">
    <source>
        <dbReference type="EMBL" id="KLU89529.1"/>
    </source>
</evidence>
<dbReference type="eggNOG" id="ENOG502T4PG">
    <property type="taxonomic scope" value="Eukaryota"/>
</dbReference>
<reference evidence="3" key="4">
    <citation type="journal article" date="2015" name="G3 (Bethesda)">
        <title>Genome sequences of three phytopathogenic species of the Magnaporthaceae family of fungi.</title>
        <authorList>
            <person name="Okagaki L.H."/>
            <person name="Nunes C.C."/>
            <person name="Sailsbery J."/>
            <person name="Clay B."/>
            <person name="Brown D."/>
            <person name="John T."/>
            <person name="Oh Y."/>
            <person name="Young N."/>
            <person name="Fitzgerald M."/>
            <person name="Haas B.J."/>
            <person name="Zeng Q."/>
            <person name="Young S."/>
            <person name="Adiconis X."/>
            <person name="Fan L."/>
            <person name="Levin J.Z."/>
            <person name="Mitchell T.K."/>
            <person name="Okubara P.A."/>
            <person name="Farman M.L."/>
            <person name="Kohn L.M."/>
            <person name="Birren B."/>
            <person name="Ma L.-J."/>
            <person name="Dean R.A."/>
        </authorList>
    </citation>
    <scope>NUCLEOTIDE SEQUENCE</scope>
    <source>
        <strain evidence="3">ATCC 64411 / 73-15</strain>
    </source>
</reference>
<feature type="transmembrane region" description="Helical" evidence="1">
    <location>
        <begin position="42"/>
        <end position="62"/>
    </location>
</feature>
<dbReference type="EnsemblFungi" id="MAPG_08500T0">
    <property type="protein sequence ID" value="MAPG_08500T0"/>
    <property type="gene ID" value="MAPG_08500"/>
</dbReference>
<evidence type="ECO:0000256" key="1">
    <source>
        <dbReference type="SAM" id="Phobius"/>
    </source>
</evidence>
<reference evidence="3" key="5">
    <citation type="submission" date="2015-06" db="UniProtKB">
        <authorList>
            <consortium name="EnsemblFungi"/>
        </authorList>
    </citation>
    <scope>IDENTIFICATION</scope>
    <source>
        <strain evidence="3">ATCC 64411</strain>
    </source>
</reference>
<dbReference type="Proteomes" id="UP000011715">
    <property type="component" value="Unassembled WGS sequence"/>
</dbReference>
<gene>
    <name evidence="2" type="ORF">MAPG_08500</name>
</gene>
<proteinExistence type="predicted"/>
<accession>A0A0C4E7I7</accession>
<reference evidence="2" key="2">
    <citation type="submission" date="2010-05" db="EMBL/GenBank/DDBJ databases">
        <title>The Genome Sequence of Magnaporthe poae strain ATCC 64411.</title>
        <authorList>
            <consortium name="The Broad Institute Genome Sequencing Platform"/>
            <consortium name="Broad Institute Genome Sequencing Center for Infectious Disease"/>
            <person name="Ma L.-J."/>
            <person name="Dead R."/>
            <person name="Young S."/>
            <person name="Zeng Q."/>
            <person name="Koehrsen M."/>
            <person name="Alvarado L."/>
            <person name="Berlin A."/>
            <person name="Chapman S.B."/>
            <person name="Chen Z."/>
            <person name="Freedman E."/>
            <person name="Gellesch M."/>
            <person name="Goldberg J."/>
            <person name="Griggs A."/>
            <person name="Gujja S."/>
            <person name="Heilman E.R."/>
            <person name="Heiman D."/>
            <person name="Hepburn T."/>
            <person name="Howarth C."/>
            <person name="Jen D."/>
            <person name="Larson L."/>
            <person name="Mehta T."/>
            <person name="Neiman D."/>
            <person name="Pearson M."/>
            <person name="Roberts A."/>
            <person name="Saif S."/>
            <person name="Shea T."/>
            <person name="Shenoy N."/>
            <person name="Sisk P."/>
            <person name="Stolte C."/>
            <person name="Sykes S."/>
            <person name="Walk T."/>
            <person name="White J."/>
            <person name="Yandava C."/>
            <person name="Haas B."/>
            <person name="Nusbaum C."/>
            <person name="Birren B."/>
        </authorList>
    </citation>
    <scope>NUCLEOTIDE SEQUENCE</scope>
    <source>
        <strain evidence="2">ATCC 64411</strain>
    </source>
</reference>
<dbReference type="EMBL" id="GL876973">
    <property type="protein sequence ID" value="KLU89529.1"/>
    <property type="molecule type" value="Genomic_DNA"/>
</dbReference>
<sequence>MITLLRHRPNFHFDSILFQSQFFLHHLHWLKPPLQSNGNLKMHFFTVVVALFASAVLAVPALEVRQKTPQIDTRCTLCRQDCFFSKGDLKRCLDSSCNVPPLSCGLSP</sequence>
<dbReference type="VEuPathDB" id="FungiDB:MAPG_08500"/>
<reference evidence="2" key="3">
    <citation type="submission" date="2011-03" db="EMBL/GenBank/DDBJ databases">
        <title>Annotation of Magnaporthe poae ATCC 64411.</title>
        <authorList>
            <person name="Ma L.-J."/>
            <person name="Dead R."/>
            <person name="Young S.K."/>
            <person name="Zeng Q."/>
            <person name="Gargeya S."/>
            <person name="Fitzgerald M."/>
            <person name="Haas B."/>
            <person name="Abouelleil A."/>
            <person name="Alvarado L."/>
            <person name="Arachchi H.M."/>
            <person name="Berlin A."/>
            <person name="Brown A."/>
            <person name="Chapman S.B."/>
            <person name="Chen Z."/>
            <person name="Dunbar C."/>
            <person name="Freedman E."/>
            <person name="Gearin G."/>
            <person name="Gellesch M."/>
            <person name="Goldberg J."/>
            <person name="Griggs A."/>
            <person name="Gujja S."/>
            <person name="Heiman D."/>
            <person name="Howarth C."/>
            <person name="Larson L."/>
            <person name="Lui A."/>
            <person name="MacDonald P.J.P."/>
            <person name="Mehta T."/>
            <person name="Montmayeur A."/>
            <person name="Murphy C."/>
            <person name="Neiman D."/>
            <person name="Pearson M."/>
            <person name="Priest M."/>
            <person name="Roberts A."/>
            <person name="Saif S."/>
            <person name="Shea T."/>
            <person name="Shenoy N."/>
            <person name="Sisk P."/>
            <person name="Stolte C."/>
            <person name="Sykes S."/>
            <person name="Yandava C."/>
            <person name="Wortman J."/>
            <person name="Nusbaum C."/>
            <person name="Birren B."/>
        </authorList>
    </citation>
    <scope>NUCLEOTIDE SEQUENCE</scope>
    <source>
        <strain evidence="2">ATCC 64411</strain>
    </source>
</reference>
<keyword evidence="1" id="KW-0812">Transmembrane</keyword>
<organism evidence="3 4">
    <name type="scientific">Magnaporthiopsis poae (strain ATCC 64411 / 73-15)</name>
    <name type="common">Kentucky bluegrass fungus</name>
    <name type="synonym">Magnaporthe poae</name>
    <dbReference type="NCBI Taxonomy" id="644358"/>
    <lineage>
        <taxon>Eukaryota</taxon>
        <taxon>Fungi</taxon>
        <taxon>Dikarya</taxon>
        <taxon>Ascomycota</taxon>
        <taxon>Pezizomycotina</taxon>
        <taxon>Sordariomycetes</taxon>
        <taxon>Sordariomycetidae</taxon>
        <taxon>Magnaporthales</taxon>
        <taxon>Magnaporthaceae</taxon>
        <taxon>Magnaporthiopsis</taxon>
    </lineage>
</organism>
<reference evidence="4" key="1">
    <citation type="submission" date="2010-05" db="EMBL/GenBank/DDBJ databases">
        <title>The genome sequence of Magnaporthe poae strain ATCC 64411.</title>
        <authorList>
            <person name="Ma L.-J."/>
            <person name="Dead R."/>
            <person name="Young S."/>
            <person name="Zeng Q."/>
            <person name="Koehrsen M."/>
            <person name="Alvarado L."/>
            <person name="Berlin A."/>
            <person name="Chapman S.B."/>
            <person name="Chen Z."/>
            <person name="Freedman E."/>
            <person name="Gellesch M."/>
            <person name="Goldberg J."/>
            <person name="Griggs A."/>
            <person name="Gujja S."/>
            <person name="Heilman E.R."/>
            <person name="Heiman D."/>
            <person name="Hepburn T."/>
            <person name="Howarth C."/>
            <person name="Jen D."/>
            <person name="Larson L."/>
            <person name="Mehta T."/>
            <person name="Neiman D."/>
            <person name="Pearson M."/>
            <person name="Roberts A."/>
            <person name="Saif S."/>
            <person name="Shea T."/>
            <person name="Shenoy N."/>
            <person name="Sisk P."/>
            <person name="Stolte C."/>
            <person name="Sykes S."/>
            <person name="Walk T."/>
            <person name="White J."/>
            <person name="Yandava C."/>
            <person name="Haas B."/>
            <person name="Nusbaum C."/>
            <person name="Birren B."/>
        </authorList>
    </citation>
    <scope>NUCLEOTIDE SEQUENCE [LARGE SCALE GENOMIC DNA]</scope>
    <source>
        <strain evidence="4">ATCC 64411 / 73-15</strain>
    </source>
</reference>
<evidence type="ECO:0000313" key="4">
    <source>
        <dbReference type="Proteomes" id="UP000011715"/>
    </source>
</evidence>
<dbReference type="AlphaFoldDB" id="A0A0C4E7I7"/>
<dbReference type="EMBL" id="ADBL01002057">
    <property type="status" value="NOT_ANNOTATED_CDS"/>
    <property type="molecule type" value="Genomic_DNA"/>
</dbReference>
<keyword evidence="4" id="KW-1185">Reference proteome</keyword>
<keyword evidence="1" id="KW-0472">Membrane</keyword>
<protein>
    <submittedName>
        <fullName evidence="2 3">Uncharacterized protein</fullName>
    </submittedName>
</protein>
<name>A0A0C4E7I7_MAGP6</name>